<dbReference type="VEuPathDB" id="FungiDB:SAPIO_CDS6373"/>
<dbReference type="AlphaFoldDB" id="A0A084G467"/>
<name>A0A084G467_PSEDA</name>
<reference evidence="1 2" key="1">
    <citation type="journal article" date="2014" name="Genome Announc.">
        <title>Draft genome sequence of the pathogenic fungus Scedosporium apiospermum.</title>
        <authorList>
            <person name="Vandeputte P."/>
            <person name="Ghamrawi S."/>
            <person name="Rechenmann M."/>
            <person name="Iltis A."/>
            <person name="Giraud S."/>
            <person name="Fleury M."/>
            <person name="Thornton C."/>
            <person name="Delhaes L."/>
            <person name="Meyer W."/>
            <person name="Papon N."/>
            <person name="Bouchara J.P."/>
        </authorList>
    </citation>
    <scope>NUCLEOTIDE SEQUENCE [LARGE SCALE GENOMIC DNA]</scope>
    <source>
        <strain evidence="1 2">IHEM 14462</strain>
    </source>
</reference>
<keyword evidence="2" id="KW-1185">Reference proteome</keyword>
<dbReference type="RefSeq" id="XP_016641928.1">
    <property type="nucleotide sequence ID" value="XM_016788494.1"/>
</dbReference>
<dbReference type="KEGG" id="sapo:SAPIO_CDS6373"/>
<comment type="caution">
    <text evidence="1">The sequence shown here is derived from an EMBL/GenBank/DDBJ whole genome shotgun (WGS) entry which is preliminary data.</text>
</comment>
<gene>
    <name evidence="1" type="ORF">SAPIO_CDS6373</name>
</gene>
<evidence type="ECO:0000313" key="1">
    <source>
        <dbReference type="EMBL" id="KEZ42129.1"/>
    </source>
</evidence>
<organism evidence="1 2">
    <name type="scientific">Pseudallescheria apiosperma</name>
    <name type="common">Scedosporium apiospermum</name>
    <dbReference type="NCBI Taxonomy" id="563466"/>
    <lineage>
        <taxon>Eukaryota</taxon>
        <taxon>Fungi</taxon>
        <taxon>Dikarya</taxon>
        <taxon>Ascomycota</taxon>
        <taxon>Pezizomycotina</taxon>
        <taxon>Sordariomycetes</taxon>
        <taxon>Hypocreomycetidae</taxon>
        <taxon>Microascales</taxon>
        <taxon>Microascaceae</taxon>
        <taxon>Scedosporium</taxon>
    </lineage>
</organism>
<protein>
    <submittedName>
        <fullName evidence="1">Uncharacterized protein</fullName>
    </submittedName>
</protein>
<dbReference type="Proteomes" id="UP000028545">
    <property type="component" value="Unassembled WGS sequence"/>
</dbReference>
<accession>A0A084G467</accession>
<dbReference type="GeneID" id="27725445"/>
<dbReference type="OrthoDB" id="2364174at2759"/>
<dbReference type="OMA" id="TICHAHI"/>
<evidence type="ECO:0000313" key="2">
    <source>
        <dbReference type="Proteomes" id="UP000028545"/>
    </source>
</evidence>
<dbReference type="HOGENOM" id="CLU_061413_0_0_1"/>
<proteinExistence type="predicted"/>
<sequence length="314" mass="35876">MTKLPPVEKFPLAVRKNIRDKWDSQKDQFAKDLSELLGTEWAIEVDLPQVFAYAESGTWSYDSFGSSVAEHVRGGIGRLRDFIERYDAETVNEINTICHAHILTLDVDEESRFDCGGADVLDGKLRILFAPEKLNSNIGDAFKEERLLKAFNDAPPPAGDEKPLSFITRLFKRIKYDAKIEEIRTQIGEALNKPDIKLTPNFEDTYAKLKVESQAKDNRLDQKHWEEHIPDWTFRYFKGFLGSIKWQHFDTDDMLQEGFNEAVDKGEIAFRIVDTTKSGTSEFAIEDGVFYLQVTARNWGSNIDDAARGIVDKL</sequence>
<dbReference type="EMBL" id="JOWA01000102">
    <property type="protein sequence ID" value="KEZ42129.1"/>
    <property type="molecule type" value="Genomic_DNA"/>
</dbReference>